<reference evidence="16" key="1">
    <citation type="submission" date="2013-06" db="EMBL/GenBank/DDBJ databases">
        <authorList>
            <person name="Zhao Q."/>
        </authorList>
    </citation>
    <scope>NUCLEOTIDE SEQUENCE</scope>
    <source>
        <strain evidence="16">cv. W1943</strain>
    </source>
</reference>
<dbReference type="EnsemblPlants" id="ORUFI01G29460.1">
    <property type="protein sequence ID" value="ORUFI01G29460.1"/>
    <property type="gene ID" value="ORUFI01G29460"/>
</dbReference>
<dbReference type="eggNOG" id="ENOG502QS79">
    <property type="taxonomic scope" value="Eukaryota"/>
</dbReference>
<feature type="domain" description="SWEET-like" evidence="13">
    <location>
        <begin position="628"/>
        <end position="911"/>
    </location>
</feature>
<feature type="transmembrane region" description="Helical" evidence="11">
    <location>
        <begin position="640"/>
        <end position="660"/>
    </location>
</feature>
<dbReference type="PANTHER" id="PTHR33389:SF7">
    <property type="entry name" value="OS01G0678000 PROTEIN"/>
    <property type="match status" value="1"/>
</dbReference>
<evidence type="ECO:0000256" key="4">
    <source>
        <dbReference type="ARBA" id="ARBA00012483"/>
    </source>
</evidence>
<evidence type="ECO:0000256" key="9">
    <source>
        <dbReference type="ARBA" id="ARBA00023136"/>
    </source>
</evidence>
<evidence type="ECO:0000313" key="15">
    <source>
        <dbReference type="EnsemblPlants" id="ORUFI01G29460.1"/>
    </source>
</evidence>
<comment type="subcellular location">
    <subcellularLocation>
        <location evidence="2">Endomembrane system</location>
        <topology evidence="2">Multi-pass membrane protein</topology>
    </subcellularLocation>
</comment>
<dbReference type="InterPro" id="IPR057425">
    <property type="entry name" value="DUF2921_N"/>
</dbReference>
<dbReference type="GO" id="GO:0061630">
    <property type="term" value="F:ubiquitin protein ligase activity"/>
    <property type="evidence" value="ECO:0007669"/>
    <property type="project" value="UniProtKB-EC"/>
</dbReference>
<comment type="pathway">
    <text evidence="3">Protein modification; protein ubiquitination.</text>
</comment>
<keyword evidence="12" id="KW-0732">Signal</keyword>
<dbReference type="EC" id="2.3.2.27" evidence="4"/>
<keyword evidence="7" id="KW-0833">Ubl conjugation pathway</keyword>
<evidence type="ECO:0000256" key="10">
    <source>
        <dbReference type="SAM" id="MobiDB-lite"/>
    </source>
</evidence>
<accession>A0A0E0N0Q6</accession>
<keyword evidence="5" id="KW-0808">Transferase</keyword>
<name>A0A0E0N0Q6_ORYRU</name>
<sequence>MAGLAKNLSTSACRLCFIIQVVLSATATTVSTVPSGPYSSRCASPSPAADQHTGVDDASALLRSFQITSGIFSGGGADTLFSPRSQFAYFSESGFSRSSFSLLPHAVSRTTEPSVLHLTATLTLTSIRVHEYYAGHAFSSDFRKKTHSISFYLDGYYSFATAQLCMVGMGSEISSDGSIAHYADVTLQLRIPSPSSLTDPFVTGSLKGADFEPTSLVSYTEGSSYRYSENSTCLPVPEVAAAARRAIQTTPDGDFSCATLKARLTTWYGLEYGRGHAIPSLREPRMYINQVHCTASGAVRVYAVLSNDTTTMWGSRGLFLTEEGAVVADGHWDSDTNRLCLRACLVAQARSLPAPETPSTRIELEVRECGIGMSFWFPAVWTVRDRSVTAGVLWNATSTQLNSSDDNASVGSDALITASSFEKFKGNVSDVNYNYNFTMIDEAKRHYLKARLSTSKKKSKVSFPGNYSYSYRDFDIMFFLDGETGNGRAYPVTIGSAMVDGDKLAAENSFSWHAAAQLEQGTLVNVSYGVMYSVAPKNWSFIAPLVHRHIWAEGVYDPTTGFLCMVGCGELNGSMDCQILITVQFSSFGDSNGFGHGRGRISSLRDSTDRLYFPKRDLTLFGMYSHEVSESIWRMDTETVVVVISTTLTCVFTVLQILHTKRNPRAAASTSITMLAVQALGLVTPLVVNSELLVMNKRKQLGGLDGDGWLRLNELMLRVPTLIALALQLRLLQLAWSGRTTAACSSEGETSPAAERKVLRTCLPLYLLGAAVTAVVHVVNVRAAREAGLVDRRFAPAEATTLWADLASYAGLVLDGFLLPQVVFNAASGSSSRVRAISPWFYAGGTVIRAAPHAYDAFRAVSYAATHVYASSRDDFFGVAWDIVVPLGAALLAFVLFLQQRLGGDLLLRSRNRRRPCDYQLVSTFQR</sequence>
<feature type="region of interest" description="Disordered" evidence="10">
    <location>
        <begin position="31"/>
        <end position="51"/>
    </location>
</feature>
<keyword evidence="6 11" id="KW-0812">Transmembrane</keyword>
<feature type="transmembrane region" description="Helical" evidence="11">
    <location>
        <begin position="672"/>
        <end position="695"/>
    </location>
</feature>
<reference evidence="15" key="2">
    <citation type="submission" date="2015-06" db="UniProtKB">
        <authorList>
            <consortium name="EnsemblPlants"/>
        </authorList>
    </citation>
    <scope>IDENTIFICATION</scope>
</reference>
<keyword evidence="8 11" id="KW-1133">Transmembrane helix</keyword>
<evidence type="ECO:0000256" key="7">
    <source>
        <dbReference type="ARBA" id="ARBA00022786"/>
    </source>
</evidence>
<evidence type="ECO:0000256" key="6">
    <source>
        <dbReference type="ARBA" id="ARBA00022692"/>
    </source>
</evidence>
<feature type="transmembrane region" description="Helical" evidence="11">
    <location>
        <begin position="765"/>
        <end position="784"/>
    </location>
</feature>
<evidence type="ECO:0000256" key="3">
    <source>
        <dbReference type="ARBA" id="ARBA00004906"/>
    </source>
</evidence>
<evidence type="ECO:0000256" key="12">
    <source>
        <dbReference type="SAM" id="SignalP"/>
    </source>
</evidence>
<evidence type="ECO:0000259" key="14">
    <source>
        <dbReference type="Pfam" id="PF25333"/>
    </source>
</evidence>
<keyword evidence="16" id="KW-1185">Reference proteome</keyword>
<dbReference type="PANTHER" id="PTHR33389">
    <property type="entry name" value="FAMILY PROTEIN, PUTATIVE (DUF2921)-RELATED"/>
    <property type="match status" value="1"/>
</dbReference>
<evidence type="ECO:0000256" key="5">
    <source>
        <dbReference type="ARBA" id="ARBA00022679"/>
    </source>
</evidence>
<proteinExistence type="predicted"/>
<evidence type="ECO:0000256" key="2">
    <source>
        <dbReference type="ARBA" id="ARBA00004127"/>
    </source>
</evidence>
<feature type="domain" description="DUF2921" evidence="14">
    <location>
        <begin position="250"/>
        <end position="397"/>
    </location>
</feature>
<keyword evidence="9 11" id="KW-0472">Membrane</keyword>
<dbReference type="InterPro" id="IPR021319">
    <property type="entry name" value="DUF2921"/>
</dbReference>
<dbReference type="Pfam" id="PF11145">
    <property type="entry name" value="DUF2921"/>
    <property type="match status" value="1"/>
</dbReference>
<evidence type="ECO:0000256" key="8">
    <source>
        <dbReference type="ARBA" id="ARBA00022989"/>
    </source>
</evidence>
<evidence type="ECO:0000256" key="11">
    <source>
        <dbReference type="SAM" id="Phobius"/>
    </source>
</evidence>
<feature type="chain" id="PRO_5002368551" description="RING-type E3 ubiquitin transferase" evidence="12">
    <location>
        <begin position="25"/>
        <end position="927"/>
    </location>
</feature>
<dbReference type="OMA" id="RSKYEYT"/>
<evidence type="ECO:0000259" key="13">
    <source>
        <dbReference type="Pfam" id="PF11145"/>
    </source>
</evidence>
<feature type="domain" description="DUF2921" evidence="14">
    <location>
        <begin position="453"/>
        <end position="614"/>
    </location>
</feature>
<dbReference type="GO" id="GO:0012505">
    <property type="term" value="C:endomembrane system"/>
    <property type="evidence" value="ECO:0007669"/>
    <property type="project" value="UniProtKB-SubCell"/>
</dbReference>
<dbReference type="Proteomes" id="UP000008022">
    <property type="component" value="Unassembled WGS sequence"/>
</dbReference>
<feature type="signal peptide" evidence="12">
    <location>
        <begin position="1"/>
        <end position="24"/>
    </location>
</feature>
<dbReference type="AlphaFoldDB" id="A0A0E0N0Q6"/>
<dbReference type="HOGENOM" id="CLU_010568_1_0_1"/>
<dbReference type="Pfam" id="PF25333">
    <property type="entry name" value="DUF2921_N"/>
    <property type="match status" value="3"/>
</dbReference>
<evidence type="ECO:0000256" key="1">
    <source>
        <dbReference type="ARBA" id="ARBA00000900"/>
    </source>
</evidence>
<feature type="domain" description="DUF2921" evidence="14">
    <location>
        <begin position="38"/>
        <end position="207"/>
    </location>
</feature>
<dbReference type="STRING" id="4529.A0A0E0N0Q6"/>
<comment type="catalytic activity">
    <reaction evidence="1">
        <text>S-ubiquitinyl-[E2 ubiquitin-conjugating enzyme]-L-cysteine + [acceptor protein]-L-lysine = [E2 ubiquitin-conjugating enzyme]-L-cysteine + N(6)-ubiquitinyl-[acceptor protein]-L-lysine.</text>
        <dbReference type="EC" id="2.3.2.27"/>
    </reaction>
</comment>
<organism evidence="15 16">
    <name type="scientific">Oryza rufipogon</name>
    <name type="common">Brownbeard rice</name>
    <name type="synonym">Asian wild rice</name>
    <dbReference type="NCBI Taxonomy" id="4529"/>
    <lineage>
        <taxon>Eukaryota</taxon>
        <taxon>Viridiplantae</taxon>
        <taxon>Streptophyta</taxon>
        <taxon>Embryophyta</taxon>
        <taxon>Tracheophyta</taxon>
        <taxon>Spermatophyta</taxon>
        <taxon>Magnoliopsida</taxon>
        <taxon>Liliopsida</taxon>
        <taxon>Poales</taxon>
        <taxon>Poaceae</taxon>
        <taxon>BOP clade</taxon>
        <taxon>Oryzoideae</taxon>
        <taxon>Oryzeae</taxon>
        <taxon>Oryzinae</taxon>
        <taxon>Oryza</taxon>
    </lineage>
</organism>
<evidence type="ECO:0000313" key="16">
    <source>
        <dbReference type="Proteomes" id="UP000008022"/>
    </source>
</evidence>
<dbReference type="Gramene" id="ORUFI01G29460.1">
    <property type="protein sequence ID" value="ORUFI01G29460.1"/>
    <property type="gene ID" value="ORUFI01G29460"/>
</dbReference>
<protein>
    <recommendedName>
        <fullName evidence="4">RING-type E3 ubiquitin transferase</fullName>
        <ecNumber evidence="4">2.3.2.27</ecNumber>
    </recommendedName>
</protein>
<feature type="transmembrane region" description="Helical" evidence="11">
    <location>
        <begin position="876"/>
        <end position="898"/>
    </location>
</feature>